<reference evidence="1 2" key="1">
    <citation type="journal article" date="2021" name="Elife">
        <title>Chloroplast acquisition without the gene transfer in kleptoplastic sea slugs, Plakobranchus ocellatus.</title>
        <authorList>
            <person name="Maeda T."/>
            <person name="Takahashi S."/>
            <person name="Yoshida T."/>
            <person name="Shimamura S."/>
            <person name="Takaki Y."/>
            <person name="Nagai Y."/>
            <person name="Toyoda A."/>
            <person name="Suzuki Y."/>
            <person name="Arimoto A."/>
            <person name="Ishii H."/>
            <person name="Satoh N."/>
            <person name="Nishiyama T."/>
            <person name="Hasebe M."/>
            <person name="Maruyama T."/>
            <person name="Minagawa J."/>
            <person name="Obokata J."/>
            <person name="Shigenobu S."/>
        </authorList>
    </citation>
    <scope>NUCLEOTIDE SEQUENCE [LARGE SCALE GENOMIC DNA]</scope>
</reference>
<comment type="caution">
    <text evidence="1">The sequence shown here is derived from an EMBL/GenBank/DDBJ whole genome shotgun (WGS) entry which is preliminary data.</text>
</comment>
<keyword evidence="2" id="KW-1185">Reference proteome</keyword>
<dbReference type="EMBL" id="BLXT01001319">
    <property type="protein sequence ID" value="GFN84528.1"/>
    <property type="molecule type" value="Genomic_DNA"/>
</dbReference>
<dbReference type="Proteomes" id="UP000735302">
    <property type="component" value="Unassembled WGS sequence"/>
</dbReference>
<gene>
    <name evidence="1" type="ORF">PoB_001103400</name>
</gene>
<sequence>MCRANRRVGISWRSSRCKIPRLRGRPSHMSRGVRNALLAKPPLNSFAGYLCYEFKPALIQGVFVISPQTKRVVYTATKSQGFSAFVKMDVDRGLELAAEDPHEIVGYFVNHCATNFLRLERGLNLTRADMK</sequence>
<name>A0AAV3YR30_9GAST</name>
<dbReference type="AlphaFoldDB" id="A0AAV3YR30"/>
<accession>A0AAV3YR30</accession>
<organism evidence="1 2">
    <name type="scientific">Plakobranchus ocellatus</name>
    <dbReference type="NCBI Taxonomy" id="259542"/>
    <lineage>
        <taxon>Eukaryota</taxon>
        <taxon>Metazoa</taxon>
        <taxon>Spiralia</taxon>
        <taxon>Lophotrochozoa</taxon>
        <taxon>Mollusca</taxon>
        <taxon>Gastropoda</taxon>
        <taxon>Heterobranchia</taxon>
        <taxon>Euthyneura</taxon>
        <taxon>Panpulmonata</taxon>
        <taxon>Sacoglossa</taxon>
        <taxon>Placobranchoidea</taxon>
        <taxon>Plakobranchidae</taxon>
        <taxon>Plakobranchus</taxon>
    </lineage>
</organism>
<evidence type="ECO:0000313" key="2">
    <source>
        <dbReference type="Proteomes" id="UP000735302"/>
    </source>
</evidence>
<evidence type="ECO:0000313" key="1">
    <source>
        <dbReference type="EMBL" id="GFN84528.1"/>
    </source>
</evidence>
<proteinExistence type="predicted"/>
<protein>
    <submittedName>
        <fullName evidence="1">Uncharacterized protein</fullName>
    </submittedName>
</protein>